<dbReference type="PANTHER" id="PTHR48471:SF1">
    <property type="entry name" value="DDE TNP4 DOMAIN-CONTAINING PROTEIN"/>
    <property type="match status" value="1"/>
</dbReference>
<evidence type="ECO:0000313" key="2">
    <source>
        <dbReference type="Proteomes" id="UP000198211"/>
    </source>
</evidence>
<reference evidence="2" key="1">
    <citation type="submission" date="2017-03" db="EMBL/GenBank/DDBJ databases">
        <title>Phytopthora megakarya and P. palmivora, two closely related causual agents of cacao black pod achieved similar genome size and gene model numbers by different mechanisms.</title>
        <authorList>
            <person name="Ali S."/>
            <person name="Shao J."/>
            <person name="Larry D.J."/>
            <person name="Kronmiller B."/>
            <person name="Shen D."/>
            <person name="Strem M.D."/>
            <person name="Melnick R.L."/>
            <person name="Guiltinan M.J."/>
            <person name="Tyler B.M."/>
            <person name="Meinhardt L.W."/>
            <person name="Bailey B.A."/>
        </authorList>
    </citation>
    <scope>NUCLEOTIDE SEQUENCE [LARGE SCALE GENOMIC DNA]</scope>
    <source>
        <strain evidence="2">zdho120</strain>
    </source>
</reference>
<comment type="caution">
    <text evidence="1">The sequence shown here is derived from an EMBL/GenBank/DDBJ whole genome shotgun (WGS) entry which is preliminary data.</text>
</comment>
<accession>A0A225VQ61</accession>
<evidence type="ECO:0000313" key="1">
    <source>
        <dbReference type="EMBL" id="OWZ06670.1"/>
    </source>
</evidence>
<dbReference type="PANTHER" id="PTHR48471">
    <property type="entry name" value="DDE TNP4 DOMAIN-CONTAINING PROTEIN"/>
    <property type="match status" value="1"/>
</dbReference>
<organism evidence="1 2">
    <name type="scientific">Phytophthora megakarya</name>
    <dbReference type="NCBI Taxonomy" id="4795"/>
    <lineage>
        <taxon>Eukaryota</taxon>
        <taxon>Sar</taxon>
        <taxon>Stramenopiles</taxon>
        <taxon>Oomycota</taxon>
        <taxon>Peronosporomycetes</taxon>
        <taxon>Peronosporales</taxon>
        <taxon>Peronosporaceae</taxon>
        <taxon>Phytophthora</taxon>
    </lineage>
</organism>
<name>A0A225VQ61_9STRA</name>
<keyword evidence="2" id="KW-1185">Reference proteome</keyword>
<dbReference type="AlphaFoldDB" id="A0A225VQ61"/>
<dbReference type="OrthoDB" id="119398at2759"/>
<proteinExistence type="predicted"/>
<protein>
    <submittedName>
        <fullName evidence="1">Uncharacterized protein</fullName>
    </submittedName>
</protein>
<dbReference type="EMBL" id="NBNE01003864">
    <property type="protein sequence ID" value="OWZ06670.1"/>
    <property type="molecule type" value="Genomic_DNA"/>
</dbReference>
<gene>
    <name evidence="1" type="ORF">PHMEG_00021050</name>
</gene>
<dbReference type="Proteomes" id="UP000198211">
    <property type="component" value="Unassembled WGS sequence"/>
</dbReference>
<sequence>MGSLEKAYHRLLHPLPYDKEKRKLRLDNLFRLANYRVRTEQVSQIRKTWIVDTTLCLSLLLLHVGKYKHRLLMALASLDSFKFQSLFELPATLFAFLSQTLLSCSLYSSQFLSFFSCKNKILMSVSPCIFSLLSS</sequence>